<dbReference type="AlphaFoldDB" id="A0A2X2Y8B4"/>
<evidence type="ECO:0000313" key="3">
    <source>
        <dbReference type="EMBL" id="SQB34169.1"/>
    </source>
</evidence>
<dbReference type="Proteomes" id="UP000250223">
    <property type="component" value="Unassembled WGS sequence"/>
</dbReference>
<organism evidence="3 4">
    <name type="scientific">Clostridium cochlearium</name>
    <dbReference type="NCBI Taxonomy" id="1494"/>
    <lineage>
        <taxon>Bacteria</taxon>
        <taxon>Bacillati</taxon>
        <taxon>Bacillota</taxon>
        <taxon>Clostridia</taxon>
        <taxon>Eubacteriales</taxon>
        <taxon>Clostridiaceae</taxon>
        <taxon>Clostridium</taxon>
    </lineage>
</organism>
<dbReference type="EMBL" id="UAWC01000007">
    <property type="protein sequence ID" value="SQB34169.1"/>
    <property type="molecule type" value="Genomic_DNA"/>
</dbReference>
<dbReference type="GO" id="GO:0016746">
    <property type="term" value="F:acyltransferase activity"/>
    <property type="evidence" value="ECO:0007669"/>
    <property type="project" value="UniProtKB-KW"/>
</dbReference>
<dbReference type="PANTHER" id="PTHR36449:SF1">
    <property type="entry name" value="ACETYLTRANSFERASE"/>
    <property type="match status" value="1"/>
</dbReference>
<reference evidence="3 4" key="1">
    <citation type="submission" date="2018-06" db="EMBL/GenBank/DDBJ databases">
        <authorList>
            <consortium name="Pathogen Informatics"/>
            <person name="Doyle S."/>
        </authorList>
    </citation>
    <scope>NUCLEOTIDE SEQUENCE [LARGE SCALE GENOMIC DNA]</scope>
    <source>
        <strain evidence="3 4">NCTC13028</strain>
    </source>
</reference>
<evidence type="ECO:0000256" key="2">
    <source>
        <dbReference type="ARBA" id="ARBA00023315"/>
    </source>
</evidence>
<gene>
    <name evidence="3" type="ORF">NCTC13028_01063</name>
</gene>
<dbReference type="RefSeq" id="WP_111921378.1">
    <property type="nucleotide sequence ID" value="NZ_UAWC01000007.1"/>
</dbReference>
<dbReference type="PANTHER" id="PTHR36449">
    <property type="entry name" value="ACETYLTRANSFERASE-RELATED"/>
    <property type="match status" value="1"/>
</dbReference>
<dbReference type="Gene3D" id="3.40.630.30">
    <property type="match status" value="1"/>
</dbReference>
<proteinExistence type="predicted"/>
<accession>A0A2X2Y8B4</accession>
<name>A0A2X2Y8B4_CLOCO</name>
<evidence type="ECO:0000313" key="4">
    <source>
        <dbReference type="Proteomes" id="UP000250223"/>
    </source>
</evidence>
<sequence length="187" mass="21940">MSDEKKAQELISIFNCEKDKDIENFIRERAILFEKLGKSRTYLIFDEDEEEFKVLAYFTLAMQVLKIPEDLLSNRKTKFLDGFSSKIRGEKITEFPTILIGQVGKNDLFKELISGNEIMQYCLSTVFKGQAVLAGRIIMLECKDIPYIINLYKKFGFQKLEKDYDEDEHIQMIKILEEDEIIEPQDQ</sequence>
<protein>
    <submittedName>
        <fullName evidence="3">Acetyltransferase</fullName>
    </submittedName>
</protein>
<keyword evidence="2" id="KW-0012">Acyltransferase</keyword>
<keyword evidence="1 3" id="KW-0808">Transferase</keyword>
<evidence type="ECO:0000256" key="1">
    <source>
        <dbReference type="ARBA" id="ARBA00022679"/>
    </source>
</evidence>